<gene>
    <name evidence="2" type="ORF">KCG44_00025</name>
</gene>
<organism evidence="2 3">
    <name type="scientific">Pacificimonas pallii</name>
    <dbReference type="NCBI Taxonomy" id="2827236"/>
    <lineage>
        <taxon>Bacteria</taxon>
        <taxon>Pseudomonadati</taxon>
        <taxon>Pseudomonadota</taxon>
        <taxon>Alphaproteobacteria</taxon>
        <taxon>Sphingomonadales</taxon>
        <taxon>Sphingosinicellaceae</taxon>
        <taxon>Pacificimonas</taxon>
    </lineage>
</organism>
<protein>
    <recommendedName>
        <fullName evidence="1">Peptidase M15A C-terminal domain-containing protein</fullName>
    </recommendedName>
</protein>
<name>A0ABS6S9Y1_9SPHN</name>
<proteinExistence type="predicted"/>
<dbReference type="Pfam" id="PF08291">
    <property type="entry name" value="Peptidase_M15_3"/>
    <property type="match status" value="1"/>
</dbReference>
<feature type="domain" description="Peptidase M15A C-terminal" evidence="1">
    <location>
        <begin position="117"/>
        <end position="188"/>
    </location>
</feature>
<dbReference type="EMBL" id="JAGSPA010000001">
    <property type="protein sequence ID" value="MBV7255162.1"/>
    <property type="molecule type" value="Genomic_DNA"/>
</dbReference>
<evidence type="ECO:0000313" key="3">
    <source>
        <dbReference type="Proteomes" id="UP000722336"/>
    </source>
</evidence>
<evidence type="ECO:0000259" key="1">
    <source>
        <dbReference type="Pfam" id="PF08291"/>
    </source>
</evidence>
<dbReference type="InterPro" id="IPR013230">
    <property type="entry name" value="Peptidase_M15A_C"/>
</dbReference>
<accession>A0ABS6S9Y1</accession>
<dbReference type="RefSeq" id="WP_218443422.1">
    <property type="nucleotide sequence ID" value="NZ_JAGSPA010000001.1"/>
</dbReference>
<evidence type="ECO:0000313" key="2">
    <source>
        <dbReference type="EMBL" id="MBV7255162.1"/>
    </source>
</evidence>
<dbReference type="Proteomes" id="UP000722336">
    <property type="component" value="Unassembled WGS sequence"/>
</dbReference>
<reference evidence="2 3" key="1">
    <citation type="submission" date="2021-04" db="EMBL/GenBank/DDBJ databases">
        <authorList>
            <person name="Pira H."/>
            <person name="Risdian C."/>
            <person name="Wink J."/>
        </authorList>
    </citation>
    <scope>NUCLEOTIDE SEQUENCE [LARGE SCALE GENOMIC DNA]</scope>
    <source>
        <strain evidence="2 3">WHA3</strain>
    </source>
</reference>
<comment type="caution">
    <text evidence="2">The sequence shown here is derived from an EMBL/GenBank/DDBJ whole genome shotgun (WGS) entry which is preliminary data.</text>
</comment>
<keyword evidence="3" id="KW-1185">Reference proteome</keyword>
<sequence length="212" mass="23475">MKRLLMTIGLVMALCQPFSDISGARLSGAAQAAEPGADEYAVWLREPGNRERVRLFEEELAKRDLLGVVPTYQILRTALSWRSCRASPFALPDRQLWDGAFRSLKVLKTEIVPRIGPVSIVSGYRHATLNECAGGAARSVHREFGAFDVFAIGALSRDDMIEHLCAWHDARGADLSAGLGIYQLKKFHIDVGLRGYRRWGSDYTIRSAPCAV</sequence>